<dbReference type="Pfam" id="PF09394">
    <property type="entry name" value="Inhibitor_I42"/>
    <property type="match status" value="1"/>
</dbReference>
<comment type="caution">
    <text evidence="4">The sequence shown here is derived from an EMBL/GenBank/DDBJ whole genome shotgun (WGS) entry which is preliminary data.</text>
</comment>
<evidence type="ECO:0000313" key="5">
    <source>
        <dbReference type="Proteomes" id="UP000760480"/>
    </source>
</evidence>
<dbReference type="Proteomes" id="UP000760480">
    <property type="component" value="Unassembled WGS sequence"/>
</dbReference>
<evidence type="ECO:0000256" key="1">
    <source>
        <dbReference type="ARBA" id="ARBA00022690"/>
    </source>
</evidence>
<dbReference type="Gene3D" id="2.60.40.2020">
    <property type="match status" value="1"/>
</dbReference>
<feature type="domain" description="Proteinase inhibitor I42 chagasin" evidence="3">
    <location>
        <begin position="61"/>
        <end position="147"/>
    </location>
</feature>
<evidence type="ECO:0000259" key="3">
    <source>
        <dbReference type="Pfam" id="PF09394"/>
    </source>
</evidence>
<dbReference type="InterPro" id="IPR052781">
    <property type="entry name" value="Cys_protease_inhibitor_I42"/>
</dbReference>
<keyword evidence="1" id="KW-0646">Protease inhibitor</keyword>
<sequence>MPLAPESRLFPLARLASALLALAALLVVGCASKPDSESSAGSRENGVLVLTRDDDQRTAEVRVGEQIRVRLPEKHGTGYVWAIDETDRQRLALDSTGFEDPTEGFIGARGMRTFTFTARQPGEVVLKLKHWRIWEGEGSVTERFVVTLRIQE</sequence>
<dbReference type="InterPro" id="IPR036331">
    <property type="entry name" value="Chagasin-like_sf"/>
</dbReference>
<dbReference type="EMBL" id="SPMZ01000016">
    <property type="protein sequence ID" value="NMQ18826.1"/>
    <property type="molecule type" value="Genomic_DNA"/>
</dbReference>
<name>A0ABX1TJ92_9GAMM</name>
<accession>A0ABX1TJ92</accession>
<evidence type="ECO:0000313" key="4">
    <source>
        <dbReference type="EMBL" id="NMQ18826.1"/>
    </source>
</evidence>
<gene>
    <name evidence="4" type="ORF">E4P82_06150</name>
</gene>
<keyword evidence="5" id="KW-1185">Reference proteome</keyword>
<keyword evidence="2" id="KW-0789">Thiol protease inhibitor</keyword>
<organism evidence="4 5">
    <name type="scientific">Candidatus Competibacter phosphatis</name>
    <dbReference type="NCBI Taxonomy" id="221280"/>
    <lineage>
        <taxon>Bacteria</taxon>
        <taxon>Pseudomonadati</taxon>
        <taxon>Pseudomonadota</taxon>
        <taxon>Gammaproteobacteria</taxon>
        <taxon>Candidatus Competibacteraceae</taxon>
        <taxon>Candidatus Competibacter</taxon>
    </lineage>
</organism>
<dbReference type="SUPFAM" id="SSF141066">
    <property type="entry name" value="ICP-like"/>
    <property type="match status" value="1"/>
</dbReference>
<evidence type="ECO:0000256" key="2">
    <source>
        <dbReference type="ARBA" id="ARBA00022704"/>
    </source>
</evidence>
<dbReference type="PANTHER" id="PTHR36530:SF1">
    <property type="entry name" value="AMOEBIASIN-1"/>
    <property type="match status" value="1"/>
</dbReference>
<dbReference type="InterPro" id="IPR018990">
    <property type="entry name" value="Prot_inh_I42_chagasin"/>
</dbReference>
<proteinExistence type="predicted"/>
<protein>
    <recommendedName>
        <fullName evidence="3">Proteinase inhibitor I42 chagasin domain-containing protein</fullName>
    </recommendedName>
</protein>
<dbReference type="PANTHER" id="PTHR36530">
    <property type="entry name" value="INHIBITOR OF CYSTEINE PEPTIDASE"/>
    <property type="match status" value="1"/>
</dbReference>
<dbReference type="RefSeq" id="WP_169248081.1">
    <property type="nucleotide sequence ID" value="NZ_SPMZ01000016.1"/>
</dbReference>
<reference evidence="4 5" key="1">
    <citation type="submission" date="2019-03" db="EMBL/GenBank/DDBJ databases">
        <title>Metabolic reconstructions from genomes of highly enriched 'Candidatus Accumulibacter' and 'Candidatus Competibacter' bioreactor populations.</title>
        <authorList>
            <person name="Annavajhala M.K."/>
            <person name="Welles L."/>
            <person name="Abbas B."/>
            <person name="Sorokin D."/>
            <person name="Park H."/>
            <person name="Van Loosdrecht M."/>
            <person name="Chandran K."/>
        </authorList>
    </citation>
    <scope>NUCLEOTIDE SEQUENCE [LARGE SCALE GENOMIC DNA]</scope>
    <source>
        <strain evidence="4 5">SBR_G</strain>
    </source>
</reference>